<organism evidence="1">
    <name type="scientific">Myoviridae sp. ctcyQ27</name>
    <dbReference type="NCBI Taxonomy" id="2825139"/>
    <lineage>
        <taxon>Viruses</taxon>
        <taxon>Duplodnaviria</taxon>
        <taxon>Heunggongvirae</taxon>
        <taxon>Uroviricota</taxon>
        <taxon>Caudoviricetes</taxon>
    </lineage>
</organism>
<name>A0A8S5UFT5_9CAUD</name>
<evidence type="ECO:0000313" key="1">
    <source>
        <dbReference type="EMBL" id="DAF93246.1"/>
    </source>
</evidence>
<protein>
    <submittedName>
        <fullName evidence="1">Uncharacterized protein</fullName>
    </submittedName>
</protein>
<sequence>MAGVAELNKKFYDVVSLETYTKNPDAYVSGHVAIEDEDYVLPILTGNTLNNANKVGIDVGPTISRVYLPTSAEDKKAYSKDKLVDFSKAKSYDELANLQQTVINMEKDVLTNPDNTSVYPIDEKDSPAMRLLKEAVNKKHINLDNYEHRFGSNYNNDKRIFNKNTVSLTMMERMADALDMKLTLTLQDSKPDVPNPIGTAMSIDVTGGSYECE</sequence>
<reference evidence="1" key="1">
    <citation type="journal article" date="2021" name="Proc. Natl. Acad. Sci. U.S.A.">
        <title>A Catalog of Tens of Thousands of Viruses from Human Metagenomes Reveals Hidden Associations with Chronic Diseases.</title>
        <authorList>
            <person name="Tisza M.J."/>
            <person name="Buck C.B."/>
        </authorList>
    </citation>
    <scope>NUCLEOTIDE SEQUENCE</scope>
    <source>
        <strain evidence="1">CtcyQ27</strain>
    </source>
</reference>
<dbReference type="EMBL" id="BK016080">
    <property type="protein sequence ID" value="DAF93246.1"/>
    <property type="molecule type" value="Genomic_DNA"/>
</dbReference>
<proteinExistence type="predicted"/>
<accession>A0A8S5UFT5</accession>